<dbReference type="KEGG" id="sact:DMT42_19760"/>
<dbReference type="EMBL" id="CP029788">
    <property type="protein sequence ID" value="AWT44323.1"/>
    <property type="molecule type" value="Genomic_DNA"/>
</dbReference>
<dbReference type="PANTHER" id="PTHR34069:SF2">
    <property type="entry name" value="BETA-KETOACYL-[ACYL-CARRIER-PROTEIN] SYNTHASE III"/>
    <property type="match status" value="1"/>
</dbReference>
<evidence type="ECO:0000313" key="2">
    <source>
        <dbReference type="Proteomes" id="UP000247634"/>
    </source>
</evidence>
<gene>
    <name evidence="1" type="ORF">DMT42_19760</name>
</gene>
<dbReference type="SUPFAM" id="SSF53901">
    <property type="entry name" value="Thiolase-like"/>
    <property type="match status" value="2"/>
</dbReference>
<reference evidence="1 2" key="1">
    <citation type="submission" date="2018-06" db="EMBL/GenBank/DDBJ databases">
        <title>The complete genome sequence of a nosiheptide producer Streptomyces actuosus ATCC 25421: deducing the ability of producing a new class III lantibiotics.</title>
        <authorList>
            <person name="Liu W."/>
            <person name="Sun F."/>
            <person name="Hu Y."/>
        </authorList>
    </citation>
    <scope>NUCLEOTIDE SEQUENCE [LARGE SCALE GENOMIC DNA]</scope>
    <source>
        <strain evidence="1 2">ATCC 25421</strain>
    </source>
</reference>
<dbReference type="GO" id="GO:0016747">
    <property type="term" value="F:acyltransferase activity, transferring groups other than amino-acyl groups"/>
    <property type="evidence" value="ECO:0007669"/>
    <property type="project" value="UniProtKB-ARBA"/>
</dbReference>
<dbReference type="Gene3D" id="3.40.47.10">
    <property type="match status" value="2"/>
</dbReference>
<dbReference type="PANTHER" id="PTHR34069">
    <property type="entry name" value="3-OXOACYL-[ACYL-CARRIER-PROTEIN] SYNTHASE 3"/>
    <property type="match status" value="1"/>
</dbReference>
<dbReference type="Proteomes" id="UP000247634">
    <property type="component" value="Chromosome"/>
</dbReference>
<organism evidence="1 2">
    <name type="scientific">Streptomyces actuosus</name>
    <dbReference type="NCBI Taxonomy" id="1885"/>
    <lineage>
        <taxon>Bacteria</taxon>
        <taxon>Bacillati</taxon>
        <taxon>Actinomycetota</taxon>
        <taxon>Actinomycetes</taxon>
        <taxon>Kitasatosporales</taxon>
        <taxon>Streptomycetaceae</taxon>
        <taxon>Streptomyces</taxon>
    </lineage>
</organism>
<dbReference type="GO" id="GO:0044550">
    <property type="term" value="P:secondary metabolite biosynthetic process"/>
    <property type="evidence" value="ECO:0007669"/>
    <property type="project" value="TreeGrafter"/>
</dbReference>
<dbReference type="OrthoDB" id="7055207at2"/>
<keyword evidence="2" id="KW-1185">Reference proteome</keyword>
<dbReference type="InterPro" id="IPR016039">
    <property type="entry name" value="Thiolase-like"/>
</dbReference>
<evidence type="ECO:0008006" key="3">
    <source>
        <dbReference type="Google" id="ProtNLM"/>
    </source>
</evidence>
<evidence type="ECO:0000313" key="1">
    <source>
        <dbReference type="EMBL" id="AWT44323.1"/>
    </source>
</evidence>
<proteinExistence type="predicted"/>
<sequence length="345" mass="36603">MLIGDLYLNGCAVSYPTTRVPVSEALARGLIRDADETLGDPAVPVFEESAPAADLAVDALGRSLKSTGTDAADVDLLIQCGWWHQGYDIWSAAHYVAHQVGALGAVPMNLSQGCNAPMAALELTVRAMRADSAIRVGAVTTADAMRFPQVDRWNLNYGCVHGDAGTAWLVARDPAGPHAFRVLSVASKAAPELEMMNRAGFAPTPGPALREGGTVDLKAAKKAYLTEFGMDGFIGRSRDCLTGSVRQALDEAGLDGSERRIRAVSVPRLSGKIFETVYRAQLAPFFGEDKLRWWGDRTAHLGVADVGANIEDTAAELPLEPGDITVVVNAGGGYTWSCLVLEHAA</sequence>
<protein>
    <recommendedName>
        <fullName evidence="3">3-oxoacyl-ACP synthase</fullName>
    </recommendedName>
</protein>
<dbReference type="RefSeq" id="WP_110629225.1">
    <property type="nucleotide sequence ID" value="NZ_CP029788.1"/>
</dbReference>
<accession>A0A2U9P494</accession>
<name>A0A2U9P494_STRAS</name>
<dbReference type="AlphaFoldDB" id="A0A2U9P494"/>